<dbReference type="GO" id="GO:0006355">
    <property type="term" value="P:regulation of DNA-templated transcription"/>
    <property type="evidence" value="ECO:0007669"/>
    <property type="project" value="InterPro"/>
</dbReference>
<reference evidence="1 2" key="1">
    <citation type="journal article" date="2012" name="J. Bacteriol.">
        <title>Genome sequence of Sphingobium indicum B90A, a hexachlorocyclohexane-degrading bacterium.</title>
        <authorList>
            <person name="Anand S."/>
            <person name="Sangwan N."/>
            <person name="Lata P."/>
            <person name="Kaur J."/>
            <person name="Dua A."/>
            <person name="Singh A.K."/>
            <person name="Verma M."/>
            <person name="Kaur J."/>
            <person name="Khurana J.P."/>
            <person name="Khurana P."/>
            <person name="Mathur S."/>
            <person name="Lal R."/>
        </authorList>
    </citation>
    <scope>NUCLEOTIDE SEQUENCE [LARGE SCALE GENOMIC DNA]</scope>
    <source>
        <strain evidence="2">DSM 16412 / CCM 7286 / MTCC 6364 / B90A</strain>
    </source>
</reference>
<dbReference type="RefSeq" id="WP_007683846.1">
    <property type="nucleotide sequence ID" value="NZ_CP013070.1"/>
</dbReference>
<evidence type="ECO:0000313" key="2">
    <source>
        <dbReference type="Proteomes" id="UP000004550"/>
    </source>
</evidence>
<gene>
    <name evidence="1" type="ORF">SIDU_01995</name>
</gene>
<accession>A0A1L5BKF4</accession>
<dbReference type="EMBL" id="CP013070">
    <property type="protein sequence ID" value="APL93390.1"/>
    <property type="molecule type" value="Genomic_DNA"/>
</dbReference>
<dbReference type="AlphaFoldDB" id="A0A1L5BKF4"/>
<proteinExistence type="predicted"/>
<sequence>MGKDGRDAERVTTTLSRRQKAELERLAEADGVKVAWLVRKAIERFLEHRAGGPMLPLD</sequence>
<organism evidence="1 2">
    <name type="scientific">Sphingobium indicum (strain DSM 16412 / CCM 7286 / MTCC 6364 / B90A)</name>
    <dbReference type="NCBI Taxonomy" id="861109"/>
    <lineage>
        <taxon>Bacteria</taxon>
        <taxon>Pseudomonadati</taxon>
        <taxon>Pseudomonadota</taxon>
        <taxon>Alphaproteobacteria</taxon>
        <taxon>Sphingomonadales</taxon>
        <taxon>Sphingomonadaceae</taxon>
        <taxon>Sphingobium</taxon>
    </lineage>
</organism>
<name>A0A1L5BKF4_SPHIB</name>
<dbReference type="CDD" id="cd21631">
    <property type="entry name" value="RHH_CopG_NikR-like"/>
    <property type="match status" value="1"/>
</dbReference>
<dbReference type="KEGG" id="sinb:SIDU_01995"/>
<dbReference type="InterPro" id="IPR010985">
    <property type="entry name" value="Ribbon_hlx_hlx"/>
</dbReference>
<dbReference type="SUPFAM" id="SSF47598">
    <property type="entry name" value="Ribbon-helix-helix"/>
    <property type="match status" value="1"/>
</dbReference>
<protein>
    <submittedName>
        <fullName evidence="1">CopG family transcriptional regulator</fullName>
    </submittedName>
</protein>
<dbReference type="Proteomes" id="UP000004550">
    <property type="component" value="Chromosome"/>
</dbReference>
<evidence type="ECO:0000313" key="1">
    <source>
        <dbReference type="EMBL" id="APL93390.1"/>
    </source>
</evidence>